<keyword evidence="1" id="KW-0963">Cytoplasm</keyword>
<evidence type="ECO:0000256" key="4">
    <source>
        <dbReference type="ARBA" id="ARBA00023186"/>
    </source>
</evidence>
<dbReference type="PIRSF" id="PIRSF005261">
    <property type="entry name" value="Heat_shock_Hsp33"/>
    <property type="match status" value="1"/>
</dbReference>
<evidence type="ECO:0000256" key="1">
    <source>
        <dbReference type="ARBA" id="ARBA00022490"/>
    </source>
</evidence>
<dbReference type="AlphaFoldDB" id="A0A7S8F3Q1"/>
<dbReference type="PANTHER" id="PTHR30111:SF1">
    <property type="entry name" value="33 KDA CHAPERONIN"/>
    <property type="match status" value="1"/>
</dbReference>
<keyword evidence="7" id="KW-1185">Reference proteome</keyword>
<reference evidence="6 7" key="1">
    <citation type="submission" date="2020-11" db="EMBL/GenBank/DDBJ databases">
        <title>The genome sequence of Erythrobacter sp. 6D36.</title>
        <authorList>
            <person name="Liu Y."/>
        </authorList>
    </citation>
    <scope>NUCLEOTIDE SEQUENCE [LARGE SCALE GENOMIC DNA]</scope>
    <source>
        <strain evidence="6 7">6D36</strain>
    </source>
</reference>
<dbReference type="InterPro" id="IPR000397">
    <property type="entry name" value="Heat_shock_Hsp33"/>
</dbReference>
<dbReference type="Gene3D" id="3.90.1280.10">
    <property type="entry name" value="HSP33 redox switch-like"/>
    <property type="match status" value="1"/>
</dbReference>
<name>A0A7S8F3Q1_9SPHN</name>
<dbReference type="PANTHER" id="PTHR30111">
    <property type="entry name" value="33 KDA CHAPERONIN"/>
    <property type="match status" value="1"/>
</dbReference>
<evidence type="ECO:0000256" key="3">
    <source>
        <dbReference type="ARBA" id="ARBA00023157"/>
    </source>
</evidence>
<evidence type="ECO:0000313" key="6">
    <source>
        <dbReference type="EMBL" id="QPC98562.1"/>
    </source>
</evidence>
<dbReference type="InterPro" id="IPR016153">
    <property type="entry name" value="Heat_shock_Hsp33_N"/>
</dbReference>
<dbReference type="GO" id="GO:0044183">
    <property type="term" value="F:protein folding chaperone"/>
    <property type="evidence" value="ECO:0007669"/>
    <property type="project" value="TreeGrafter"/>
</dbReference>
<evidence type="ECO:0000256" key="2">
    <source>
        <dbReference type="ARBA" id="ARBA00022833"/>
    </source>
</evidence>
<dbReference type="InterPro" id="IPR016154">
    <property type="entry name" value="Heat_shock_Hsp33_C"/>
</dbReference>
<dbReference type="GO" id="GO:0042026">
    <property type="term" value="P:protein refolding"/>
    <property type="evidence" value="ECO:0007669"/>
    <property type="project" value="TreeGrafter"/>
</dbReference>
<dbReference type="SUPFAM" id="SSF64397">
    <property type="entry name" value="Hsp33 domain"/>
    <property type="match status" value="1"/>
</dbReference>
<dbReference type="Pfam" id="PF01430">
    <property type="entry name" value="HSP33"/>
    <property type="match status" value="1"/>
</dbReference>
<keyword evidence="2" id="KW-0862">Zinc</keyword>
<protein>
    <submittedName>
        <fullName evidence="6">Hsp33 family molecular chaperone HslO</fullName>
    </submittedName>
</protein>
<dbReference type="InterPro" id="IPR023212">
    <property type="entry name" value="Hsp33_helix_hairpin_bin_dom_sf"/>
</dbReference>
<proteinExistence type="predicted"/>
<keyword evidence="5" id="KW-0676">Redox-active center</keyword>
<accession>A0A7S8F3Q1</accession>
<dbReference type="SUPFAM" id="SSF118352">
    <property type="entry name" value="HSP33 redox switch-like"/>
    <property type="match status" value="1"/>
</dbReference>
<dbReference type="GO" id="GO:0051082">
    <property type="term" value="F:unfolded protein binding"/>
    <property type="evidence" value="ECO:0007669"/>
    <property type="project" value="InterPro"/>
</dbReference>
<dbReference type="Proteomes" id="UP000594459">
    <property type="component" value="Chromosome"/>
</dbReference>
<dbReference type="KEGG" id="qso:IRL76_12030"/>
<gene>
    <name evidence="6" type="ORF">IRL76_12030</name>
</gene>
<keyword evidence="3" id="KW-1015">Disulfide bond</keyword>
<dbReference type="CDD" id="cd00498">
    <property type="entry name" value="Hsp33"/>
    <property type="match status" value="1"/>
</dbReference>
<dbReference type="EMBL" id="CP064654">
    <property type="protein sequence ID" value="QPC98562.1"/>
    <property type="molecule type" value="Genomic_DNA"/>
</dbReference>
<dbReference type="GO" id="GO:0005737">
    <property type="term" value="C:cytoplasm"/>
    <property type="evidence" value="ECO:0007669"/>
    <property type="project" value="InterPro"/>
</dbReference>
<dbReference type="Gene3D" id="3.55.30.10">
    <property type="entry name" value="Hsp33 domain"/>
    <property type="match status" value="1"/>
</dbReference>
<organism evidence="6 7">
    <name type="scientific">Qipengyuania soli</name>
    <dbReference type="NCBI Taxonomy" id="2782568"/>
    <lineage>
        <taxon>Bacteria</taxon>
        <taxon>Pseudomonadati</taxon>
        <taxon>Pseudomonadota</taxon>
        <taxon>Alphaproteobacteria</taxon>
        <taxon>Sphingomonadales</taxon>
        <taxon>Erythrobacteraceae</taxon>
        <taxon>Qipengyuania</taxon>
    </lineage>
</organism>
<evidence type="ECO:0000256" key="5">
    <source>
        <dbReference type="ARBA" id="ARBA00023284"/>
    </source>
</evidence>
<keyword evidence="4" id="KW-0143">Chaperone</keyword>
<evidence type="ECO:0000313" key="7">
    <source>
        <dbReference type="Proteomes" id="UP000594459"/>
    </source>
</evidence>
<sequence length="301" mass="33054">MNDTPLQPEETYSGRLLGFTIPSQNARGRLVRLDGVLDEVLSAHAYPAPITHLLAEALVLATLIGGLLKDDGSQVTMQAQTEEGAVRLLVCDFKGGALRGYVDFDESRLAELGANPSLFALFGKGYLAITFDIPSGQGRYQGIVPLEGGSLSEACESYFYQSEQVPTLIRCAVRSGSEGTVAAGMLVQHLPDGEEGRERLHARLDHPEWEHVAVMGGSIRHEELLDNDLSLEAIAWRLFHDEDEVRIQPGAAIARGCRCSIEHYEQVLGRFPEEDREEMRNDDGLILVDCAFCSKQFAIAR</sequence>
<dbReference type="RefSeq" id="WP_200981568.1">
    <property type="nucleotide sequence ID" value="NZ_CP064654.1"/>
</dbReference>
<dbReference type="Gene3D" id="1.10.287.480">
    <property type="entry name" value="helix hairpin bin"/>
    <property type="match status" value="1"/>
</dbReference>